<name>A0A1Y0I8A9_9GAMM</name>
<evidence type="ECO:0000313" key="1">
    <source>
        <dbReference type="EMBL" id="ARU56429.1"/>
    </source>
</evidence>
<dbReference type="AlphaFoldDB" id="A0A1Y0I8A9"/>
<sequence length="44" mass="4956">MLAYGIKDKAFFVYGFAKNKKSNIKDDELKALKLYASVLPGFLV</sequence>
<gene>
    <name evidence="1" type="ORF">OLMES_2366</name>
</gene>
<proteinExistence type="predicted"/>
<evidence type="ECO:0000313" key="2">
    <source>
        <dbReference type="Proteomes" id="UP000196027"/>
    </source>
</evidence>
<reference evidence="1 2" key="1">
    <citation type="submission" date="2017-05" db="EMBL/GenBank/DDBJ databases">
        <title>Genomic insights into alkan degradation activity of Oleiphilus messinensis.</title>
        <authorList>
            <person name="Kozyavkin S.A."/>
            <person name="Slesarev A.I."/>
            <person name="Golyshin P.N."/>
            <person name="Korzhenkov A."/>
            <person name="Golyshina O.N."/>
            <person name="Toshchakov S.V."/>
        </authorList>
    </citation>
    <scope>NUCLEOTIDE SEQUENCE [LARGE SCALE GENOMIC DNA]</scope>
    <source>
        <strain evidence="1 2">ME102</strain>
    </source>
</reference>
<dbReference type="Proteomes" id="UP000196027">
    <property type="component" value="Chromosome"/>
</dbReference>
<dbReference type="EMBL" id="CP021425">
    <property type="protein sequence ID" value="ARU56429.1"/>
    <property type="molecule type" value="Genomic_DNA"/>
</dbReference>
<organism evidence="1 2">
    <name type="scientific">Oleiphilus messinensis</name>
    <dbReference type="NCBI Taxonomy" id="141451"/>
    <lineage>
        <taxon>Bacteria</taxon>
        <taxon>Pseudomonadati</taxon>
        <taxon>Pseudomonadota</taxon>
        <taxon>Gammaproteobacteria</taxon>
        <taxon>Oceanospirillales</taxon>
        <taxon>Oleiphilaceae</taxon>
        <taxon>Oleiphilus</taxon>
    </lineage>
</organism>
<protein>
    <submittedName>
        <fullName evidence="1">Uncharacterized protein</fullName>
    </submittedName>
</protein>
<dbReference type="OrthoDB" id="8607264at2"/>
<dbReference type="KEGG" id="ome:OLMES_2366"/>
<accession>A0A1Y0I8A9</accession>
<dbReference type="InterPro" id="IPR009387">
    <property type="entry name" value="HigB-2"/>
</dbReference>
<keyword evidence="2" id="KW-1185">Reference proteome</keyword>
<dbReference type="Pfam" id="PF06296">
    <property type="entry name" value="RelE"/>
    <property type="match status" value="1"/>
</dbReference>